<dbReference type="GO" id="GO:0043565">
    <property type="term" value="F:sequence-specific DNA binding"/>
    <property type="evidence" value="ECO:0007669"/>
    <property type="project" value="InterPro"/>
</dbReference>
<dbReference type="InterPro" id="IPR003313">
    <property type="entry name" value="AraC-bd"/>
</dbReference>
<dbReference type="InterPro" id="IPR009057">
    <property type="entry name" value="Homeodomain-like_sf"/>
</dbReference>
<dbReference type="InterPro" id="IPR014710">
    <property type="entry name" value="RmlC-like_jellyroll"/>
</dbReference>
<dbReference type="InterPro" id="IPR037923">
    <property type="entry name" value="HTH-like"/>
</dbReference>
<dbReference type="SUPFAM" id="SSF51215">
    <property type="entry name" value="Regulatory protein AraC"/>
    <property type="match status" value="1"/>
</dbReference>
<dbReference type="AlphaFoldDB" id="A0A1H0WU74"/>
<sequence length="290" mass="33749">MNQVKLNSYSLPLVRDMGYMKDMSGTQLHPARKMERVNVFVFVEEGCIYVNEDGQNYQIEAGSYLFLRRNIAHAGTKTYEKGTKWYYIHFYEPPQYHSTLSDYKHFSESSMILEEVYLSQLVLPKYGQVNNPAYIISKLKALLACYKNPNPLRPIQLSILAHQFFVELYGNHLENENSNRHHIVNQMIAILRDSKEKRITGEQLANELGMNYAYLCTLFKEHTGKSVKRFQNELLIEQAIDLLIHSNSNVSEVSDALGFSNPFYFSRVFKRVTGLSPSLYLKEQYQSKRQ</sequence>
<dbReference type="Gene3D" id="2.60.120.10">
    <property type="entry name" value="Jelly Rolls"/>
    <property type="match status" value="1"/>
</dbReference>
<evidence type="ECO:0000256" key="1">
    <source>
        <dbReference type="ARBA" id="ARBA00023015"/>
    </source>
</evidence>
<accession>A0A1H0WU74</accession>
<keyword evidence="6" id="KW-1185">Reference proteome</keyword>
<dbReference type="Pfam" id="PF02311">
    <property type="entry name" value="AraC_binding"/>
    <property type="match status" value="1"/>
</dbReference>
<dbReference type="PRINTS" id="PR00032">
    <property type="entry name" value="HTHARAC"/>
</dbReference>
<evidence type="ECO:0000256" key="2">
    <source>
        <dbReference type="ARBA" id="ARBA00023125"/>
    </source>
</evidence>
<gene>
    <name evidence="5" type="ORF">SAMN05216565_1169</name>
</gene>
<dbReference type="STRING" id="930152.SAMN05216565_1169"/>
<keyword evidence="1" id="KW-0805">Transcription regulation</keyword>
<organism evidence="5 6">
    <name type="scientific">Litchfieldia salsa</name>
    <dbReference type="NCBI Taxonomy" id="930152"/>
    <lineage>
        <taxon>Bacteria</taxon>
        <taxon>Bacillati</taxon>
        <taxon>Bacillota</taxon>
        <taxon>Bacilli</taxon>
        <taxon>Bacillales</taxon>
        <taxon>Bacillaceae</taxon>
        <taxon>Litchfieldia</taxon>
    </lineage>
</organism>
<dbReference type="SMART" id="SM00342">
    <property type="entry name" value="HTH_ARAC"/>
    <property type="match status" value="1"/>
</dbReference>
<protein>
    <submittedName>
        <fullName evidence="5">AraC-type DNA-binding protein</fullName>
    </submittedName>
</protein>
<dbReference type="Gene3D" id="1.10.10.60">
    <property type="entry name" value="Homeodomain-like"/>
    <property type="match status" value="2"/>
</dbReference>
<dbReference type="PROSITE" id="PS01124">
    <property type="entry name" value="HTH_ARAC_FAMILY_2"/>
    <property type="match status" value="1"/>
</dbReference>
<reference evidence="6" key="1">
    <citation type="submission" date="2016-10" db="EMBL/GenBank/DDBJ databases">
        <authorList>
            <person name="Varghese N."/>
            <person name="Submissions S."/>
        </authorList>
    </citation>
    <scope>NUCLEOTIDE SEQUENCE [LARGE SCALE GENOMIC DNA]</scope>
    <source>
        <strain evidence="6">IBRC-M10078</strain>
    </source>
</reference>
<keyword evidence="2 5" id="KW-0238">DNA-binding</keyword>
<feature type="domain" description="HTH araC/xylS-type" evidence="4">
    <location>
        <begin position="185"/>
        <end position="283"/>
    </location>
</feature>
<evidence type="ECO:0000313" key="6">
    <source>
        <dbReference type="Proteomes" id="UP000199159"/>
    </source>
</evidence>
<dbReference type="EMBL" id="FNJU01000016">
    <property type="protein sequence ID" value="SDP94222.1"/>
    <property type="molecule type" value="Genomic_DNA"/>
</dbReference>
<dbReference type="InterPro" id="IPR020449">
    <property type="entry name" value="Tscrpt_reg_AraC-type_HTH"/>
</dbReference>
<dbReference type="Pfam" id="PF12833">
    <property type="entry name" value="HTH_18"/>
    <property type="match status" value="1"/>
</dbReference>
<keyword evidence="3" id="KW-0804">Transcription</keyword>
<evidence type="ECO:0000313" key="5">
    <source>
        <dbReference type="EMBL" id="SDP94222.1"/>
    </source>
</evidence>
<dbReference type="RefSeq" id="WP_090858921.1">
    <property type="nucleotide sequence ID" value="NZ_FNJU01000016.1"/>
</dbReference>
<evidence type="ECO:0000256" key="3">
    <source>
        <dbReference type="ARBA" id="ARBA00023163"/>
    </source>
</evidence>
<name>A0A1H0WU74_9BACI</name>
<dbReference type="Proteomes" id="UP000199159">
    <property type="component" value="Unassembled WGS sequence"/>
</dbReference>
<dbReference type="OrthoDB" id="9807321at2"/>
<dbReference type="PANTHER" id="PTHR43280">
    <property type="entry name" value="ARAC-FAMILY TRANSCRIPTIONAL REGULATOR"/>
    <property type="match status" value="1"/>
</dbReference>
<dbReference type="InterPro" id="IPR018060">
    <property type="entry name" value="HTH_AraC"/>
</dbReference>
<dbReference type="GO" id="GO:0003700">
    <property type="term" value="F:DNA-binding transcription factor activity"/>
    <property type="evidence" value="ECO:0007669"/>
    <property type="project" value="InterPro"/>
</dbReference>
<evidence type="ECO:0000259" key="4">
    <source>
        <dbReference type="PROSITE" id="PS01124"/>
    </source>
</evidence>
<dbReference type="SUPFAM" id="SSF46689">
    <property type="entry name" value="Homeodomain-like"/>
    <property type="match status" value="2"/>
</dbReference>
<proteinExistence type="predicted"/>
<dbReference type="PANTHER" id="PTHR43280:SF2">
    <property type="entry name" value="HTH-TYPE TRANSCRIPTIONAL REGULATOR EXSA"/>
    <property type="match status" value="1"/>
</dbReference>